<dbReference type="Gene3D" id="1.10.8.10">
    <property type="entry name" value="DNA helicase RuvA subunit, C-terminal domain"/>
    <property type="match status" value="1"/>
</dbReference>
<dbReference type="SUPFAM" id="SSF109732">
    <property type="entry name" value="HBS1-like domain"/>
    <property type="match status" value="1"/>
</dbReference>
<keyword evidence="3" id="KW-0963">Cytoplasm</keyword>
<dbReference type="Pfam" id="PF08938">
    <property type="entry name" value="HBS1_N"/>
    <property type="match status" value="1"/>
</dbReference>
<dbReference type="SUPFAM" id="SSF50447">
    <property type="entry name" value="Translation proteins"/>
    <property type="match status" value="1"/>
</dbReference>
<name>A0ABD2B0U5_VESSQ</name>
<feature type="domain" description="Tr-type G" evidence="12">
    <location>
        <begin position="594"/>
        <end position="804"/>
    </location>
</feature>
<evidence type="ECO:0000256" key="5">
    <source>
        <dbReference type="ARBA" id="ARBA00022741"/>
    </source>
</evidence>
<dbReference type="GO" id="GO:0006417">
    <property type="term" value="P:regulation of translation"/>
    <property type="evidence" value="ECO:0007669"/>
    <property type="project" value="UniProtKB-KW"/>
</dbReference>
<dbReference type="GO" id="GO:0005737">
    <property type="term" value="C:cytoplasm"/>
    <property type="evidence" value="ECO:0007669"/>
    <property type="project" value="UniProtKB-SubCell"/>
</dbReference>
<evidence type="ECO:0000256" key="10">
    <source>
        <dbReference type="ARBA" id="ARBA00049117"/>
    </source>
</evidence>
<evidence type="ECO:0000256" key="9">
    <source>
        <dbReference type="ARBA" id="ARBA00023134"/>
    </source>
</evidence>
<dbReference type="InterPro" id="IPR015033">
    <property type="entry name" value="HBS1-like_N"/>
</dbReference>
<evidence type="ECO:0000313" key="13">
    <source>
        <dbReference type="EMBL" id="KAL2726489.1"/>
    </source>
</evidence>
<keyword evidence="14" id="KW-1185">Reference proteome</keyword>
<keyword evidence="5" id="KW-0547">Nucleotide-binding</keyword>
<gene>
    <name evidence="13" type="ORF">V1478_006767</name>
</gene>
<dbReference type="InterPro" id="IPR054696">
    <property type="entry name" value="GTP-eEF1A_C"/>
</dbReference>
<evidence type="ECO:0000256" key="7">
    <source>
        <dbReference type="ARBA" id="ARBA00022845"/>
    </source>
</evidence>
<comment type="caution">
    <text evidence="13">The sequence shown here is derived from an EMBL/GenBank/DDBJ whole genome shotgun (WGS) entry which is preliminary data.</text>
</comment>
<keyword evidence="6" id="KW-0378">Hydrolase</keyword>
<dbReference type="GO" id="GO:0016787">
    <property type="term" value="F:hydrolase activity"/>
    <property type="evidence" value="ECO:0007669"/>
    <property type="project" value="UniProtKB-KW"/>
</dbReference>
<evidence type="ECO:0000256" key="1">
    <source>
        <dbReference type="ARBA" id="ARBA00004496"/>
    </source>
</evidence>
<accession>A0ABD2B0U5</accession>
<dbReference type="InterPro" id="IPR009001">
    <property type="entry name" value="Transl_elong_EF1A/Init_IF2_C"/>
</dbReference>
<keyword evidence="8" id="KW-0648">Protein biosynthesis</keyword>
<dbReference type="Gene3D" id="3.40.50.300">
    <property type="entry name" value="P-loop containing nucleotide triphosphate hydrolases"/>
    <property type="match status" value="1"/>
</dbReference>
<protein>
    <submittedName>
        <fullName evidence="13">HBS1-like protein</fullName>
    </submittedName>
</protein>
<dbReference type="Pfam" id="PF00009">
    <property type="entry name" value="GTP_EFTU"/>
    <property type="match status" value="1"/>
</dbReference>
<proteinExistence type="inferred from homology"/>
<dbReference type="FunFam" id="3.40.50.300:FF:000204">
    <property type="entry name" value="Translation elongation factor Tu"/>
    <property type="match status" value="1"/>
</dbReference>
<feature type="compositionally biased region" description="Polar residues" evidence="11">
    <location>
        <begin position="508"/>
        <end position="534"/>
    </location>
</feature>
<dbReference type="InterPro" id="IPR000795">
    <property type="entry name" value="T_Tr_GTP-bd_dom"/>
</dbReference>
<dbReference type="PRINTS" id="PR00315">
    <property type="entry name" value="ELONGATNFCT"/>
</dbReference>
<dbReference type="SUPFAM" id="SSF52540">
    <property type="entry name" value="P-loop containing nucleoside triphosphate hydrolases"/>
    <property type="match status" value="1"/>
</dbReference>
<evidence type="ECO:0000256" key="3">
    <source>
        <dbReference type="ARBA" id="ARBA00022490"/>
    </source>
</evidence>
<dbReference type="CDD" id="cd16267">
    <property type="entry name" value="HBS1-like_II"/>
    <property type="match status" value="1"/>
</dbReference>
<feature type="region of interest" description="Disordered" evidence="11">
    <location>
        <begin position="508"/>
        <end position="545"/>
    </location>
</feature>
<evidence type="ECO:0000256" key="6">
    <source>
        <dbReference type="ARBA" id="ARBA00022801"/>
    </source>
</evidence>
<comment type="similarity">
    <text evidence="2">Belongs to the TRAFAC class translation factor GTPase superfamily. Classic translation factor GTPase family. EF-Tu/EF-1A subfamily.</text>
</comment>
<evidence type="ECO:0000256" key="4">
    <source>
        <dbReference type="ARBA" id="ARBA00022553"/>
    </source>
</evidence>
<dbReference type="PANTHER" id="PTHR23115">
    <property type="entry name" value="TRANSLATION FACTOR"/>
    <property type="match status" value="1"/>
</dbReference>
<sequence>MSRHRDVRCMNYSDEYDGYDDVYGHSVEDDYCVSPSAEQFLFDRSKQQNIASFIMEPDIVEDNEDDNTVSSPASKKLDLSELERAKLLSCMEAIKNVLGDSIAESKLEEEIIQSGFDTEVALDKLLRIAPQKITEQSRSSKECVNPCPGTFYILRCFFIQSIDISLTVVFFLFHALRFPLLFSLSQKLVVPVSTNNTVSVKSHINNPQNNFSSLAEMIASHSNSKQSTSYNSKQQYFGSLADLTANHLQKSNISTNKIELCTKASPNSGFIIPKLNINKDKENFSIISSREHSISSREHSIISSKFGNENNTDSTVNITNNKNEDQFTADKIQIDSLRKGISNFKLASNPNNEFTEQKSVNLANLMEHSAERVRTPSPDNWLIDLSAALKEVNVPDLKHNRQIEPMTNLYYDTLSYIDKMKNSSLNNSDSETNVECTLNLNSLIHIRLPYTKKTASSLGKILARKWKNLLLSNKLSSKSTLQISTPSMVKVVPAGTSSIVKGFTVTGSENTGHLSPHIQTPRSQSPCSEQNSPSVKRKENVKQDKNIVSLETDSLRSQSPMSGHVTPDLDYKTKSIEDKRDVLRIYKDKRSNNKEQLHLVVVGHVDAGKSTLLGRLLCDLGQVPSRLIHKYQQESKKIGKQSFAYAWVLDETGEERERGITMDVGHSKFETDNKCITLLDAPGHKDFIPNMITGATQADVALLVVDATRGEFETGFDSGGQTREHALLLRSLGVSQLAVVVNKLDTVNWSKERFNEIVDKMSVFLKQAGYRETIIFVPCSGLSGENVVMPPKTEGLSNWYTGPTLCPERPINKPFRFSVNDIYKGTGSGFCVSGHVETGMVAIGDKILVLPQNEVAVVKGLQADDVSIVNAFAGDHISLILSGIDQQNVGVGDIICNPQNPVPITTCFQAHVVIFSIAVPITKGFPVIMHQQSLVQPGIITKLIAQLHKSTGDVIKKKPRCLPKNSSAIIEIVTQTPVCMELYKDVKQLGRIMLRVEGTTIAAGLITKIK</sequence>
<dbReference type="InterPro" id="IPR009000">
    <property type="entry name" value="Transl_B-barrel_sf"/>
</dbReference>
<keyword evidence="9" id="KW-0342">GTP-binding</keyword>
<dbReference type="InterPro" id="IPR037189">
    <property type="entry name" value="HBS1-like_N_sf"/>
</dbReference>
<evidence type="ECO:0000259" key="12">
    <source>
        <dbReference type="PROSITE" id="PS51722"/>
    </source>
</evidence>
<evidence type="ECO:0000256" key="11">
    <source>
        <dbReference type="SAM" id="MobiDB-lite"/>
    </source>
</evidence>
<evidence type="ECO:0000313" key="14">
    <source>
        <dbReference type="Proteomes" id="UP001607302"/>
    </source>
</evidence>
<dbReference type="FunFam" id="2.40.30.10:FF:000070">
    <property type="entry name" value="Translation elongation factor EF-1 subunit"/>
    <property type="match status" value="1"/>
</dbReference>
<dbReference type="AlphaFoldDB" id="A0ABD2B0U5"/>
<feature type="compositionally biased region" description="Basic and acidic residues" evidence="11">
    <location>
        <begin position="536"/>
        <end position="545"/>
    </location>
</feature>
<dbReference type="GO" id="GO:0006412">
    <property type="term" value="P:translation"/>
    <property type="evidence" value="ECO:0007669"/>
    <property type="project" value="UniProtKB-KW"/>
</dbReference>
<evidence type="ECO:0000256" key="2">
    <source>
        <dbReference type="ARBA" id="ARBA00007249"/>
    </source>
</evidence>
<dbReference type="CDD" id="cd04093">
    <property type="entry name" value="HBS1_C_III"/>
    <property type="match status" value="1"/>
</dbReference>
<dbReference type="EMBL" id="JAUDFV010000133">
    <property type="protein sequence ID" value="KAL2726489.1"/>
    <property type="molecule type" value="Genomic_DNA"/>
</dbReference>
<keyword evidence="7" id="KW-0810">Translation regulation</keyword>
<evidence type="ECO:0000256" key="8">
    <source>
        <dbReference type="ARBA" id="ARBA00022917"/>
    </source>
</evidence>
<dbReference type="FunFam" id="2.40.30.10:FF:000020">
    <property type="entry name" value="Translation elongation factor EF-1"/>
    <property type="match status" value="1"/>
</dbReference>
<dbReference type="Proteomes" id="UP001607302">
    <property type="component" value="Unassembled WGS sequence"/>
</dbReference>
<dbReference type="Pfam" id="PF22594">
    <property type="entry name" value="GTP-eEF1A_C"/>
    <property type="match status" value="1"/>
</dbReference>
<dbReference type="InterPro" id="IPR050100">
    <property type="entry name" value="TRAFAC_GTPase_members"/>
</dbReference>
<dbReference type="InterPro" id="IPR027417">
    <property type="entry name" value="P-loop_NTPase"/>
</dbReference>
<dbReference type="GO" id="GO:0005525">
    <property type="term" value="F:GTP binding"/>
    <property type="evidence" value="ECO:0007669"/>
    <property type="project" value="UniProtKB-KW"/>
</dbReference>
<comment type="subcellular location">
    <subcellularLocation>
        <location evidence="1">Cytoplasm</location>
    </subcellularLocation>
</comment>
<dbReference type="PROSITE" id="PS51722">
    <property type="entry name" value="G_TR_2"/>
    <property type="match status" value="1"/>
</dbReference>
<comment type="catalytic activity">
    <reaction evidence="10">
        <text>GTP + H2O = GDP + phosphate + H(+)</text>
        <dbReference type="Rhea" id="RHEA:19669"/>
        <dbReference type="ChEBI" id="CHEBI:15377"/>
        <dbReference type="ChEBI" id="CHEBI:15378"/>
        <dbReference type="ChEBI" id="CHEBI:37565"/>
        <dbReference type="ChEBI" id="CHEBI:43474"/>
        <dbReference type="ChEBI" id="CHEBI:58189"/>
    </reaction>
    <physiologicalReaction direction="left-to-right" evidence="10">
        <dbReference type="Rhea" id="RHEA:19670"/>
    </physiologicalReaction>
</comment>
<dbReference type="SUPFAM" id="SSF50465">
    <property type="entry name" value="EF-Tu/eEF-1alpha/eIF2-gamma C-terminal domain"/>
    <property type="match status" value="1"/>
</dbReference>
<organism evidence="13 14">
    <name type="scientific">Vespula squamosa</name>
    <name type="common">Southern yellow jacket</name>
    <name type="synonym">Wasp</name>
    <dbReference type="NCBI Taxonomy" id="30214"/>
    <lineage>
        <taxon>Eukaryota</taxon>
        <taxon>Metazoa</taxon>
        <taxon>Ecdysozoa</taxon>
        <taxon>Arthropoda</taxon>
        <taxon>Hexapoda</taxon>
        <taxon>Insecta</taxon>
        <taxon>Pterygota</taxon>
        <taxon>Neoptera</taxon>
        <taxon>Endopterygota</taxon>
        <taxon>Hymenoptera</taxon>
        <taxon>Apocrita</taxon>
        <taxon>Aculeata</taxon>
        <taxon>Vespoidea</taxon>
        <taxon>Vespidae</taxon>
        <taxon>Vespinae</taxon>
        <taxon>Vespula</taxon>
    </lineage>
</organism>
<dbReference type="Gene3D" id="2.40.30.10">
    <property type="entry name" value="Translation factors"/>
    <property type="match status" value="2"/>
</dbReference>
<dbReference type="CDD" id="cd01883">
    <property type="entry name" value="EF1_alpha"/>
    <property type="match status" value="1"/>
</dbReference>
<keyword evidence="4" id="KW-0597">Phosphoprotein</keyword>
<reference evidence="13 14" key="1">
    <citation type="journal article" date="2024" name="Ann. Entomol. Soc. Am.">
        <title>Genomic analyses of the southern and eastern yellowjacket wasps (Hymenoptera: Vespidae) reveal evolutionary signatures of social life.</title>
        <authorList>
            <person name="Catto M.A."/>
            <person name="Caine P.B."/>
            <person name="Orr S.E."/>
            <person name="Hunt B.G."/>
            <person name="Goodisman M.A.D."/>
        </authorList>
    </citation>
    <scope>NUCLEOTIDE SEQUENCE [LARGE SCALE GENOMIC DNA]</scope>
    <source>
        <strain evidence="13">233</strain>
        <tissue evidence="13">Head and thorax</tissue>
    </source>
</reference>